<dbReference type="SUPFAM" id="SSF48179">
    <property type="entry name" value="6-phosphogluconate dehydrogenase C-terminal domain-like"/>
    <property type="match status" value="2"/>
</dbReference>
<proteinExistence type="predicted"/>
<dbReference type="InterPro" id="IPR013328">
    <property type="entry name" value="6PGD_dom2"/>
</dbReference>
<dbReference type="GO" id="GO:0006631">
    <property type="term" value="P:fatty acid metabolic process"/>
    <property type="evidence" value="ECO:0007669"/>
    <property type="project" value="InterPro"/>
</dbReference>
<protein>
    <recommendedName>
        <fullName evidence="6">3-hydroxyacyl-CoA dehydrogenase NAD binding domain-containing protein</fullName>
    </recommendedName>
</protein>
<feature type="domain" description="3-hydroxyacyl-CoA dehydrogenase C-terminal" evidence="3">
    <location>
        <begin position="191"/>
        <end position="285"/>
    </location>
</feature>
<dbReference type="Gene3D" id="3.40.50.720">
    <property type="entry name" value="NAD(P)-binding Rossmann-like Domain"/>
    <property type="match status" value="1"/>
</dbReference>
<dbReference type="GO" id="GO:0070403">
    <property type="term" value="F:NAD+ binding"/>
    <property type="evidence" value="ECO:0007669"/>
    <property type="project" value="InterPro"/>
</dbReference>
<name>X0RPW0_9ZZZZ</name>
<accession>X0RPW0</accession>
<dbReference type="GO" id="GO:0016616">
    <property type="term" value="F:oxidoreductase activity, acting on the CH-OH group of donors, NAD or NADP as acceptor"/>
    <property type="evidence" value="ECO:0007669"/>
    <property type="project" value="InterPro"/>
</dbReference>
<dbReference type="InterPro" id="IPR006176">
    <property type="entry name" value="3-OHacyl-CoA_DH_NAD-bd"/>
</dbReference>
<dbReference type="PANTHER" id="PTHR48075:SF5">
    <property type="entry name" value="3-HYDROXYBUTYRYL-COA DEHYDROGENASE"/>
    <property type="match status" value="1"/>
</dbReference>
<dbReference type="Pfam" id="PF02737">
    <property type="entry name" value="3HCDH_N"/>
    <property type="match status" value="1"/>
</dbReference>
<feature type="coiled-coil region" evidence="2">
    <location>
        <begin position="46"/>
        <end position="73"/>
    </location>
</feature>
<dbReference type="FunFam" id="3.40.50.720:FF:000009">
    <property type="entry name" value="Fatty oxidation complex, alpha subunit"/>
    <property type="match status" value="1"/>
</dbReference>
<evidence type="ECO:0000259" key="4">
    <source>
        <dbReference type="Pfam" id="PF02737"/>
    </source>
</evidence>
<keyword evidence="2" id="KW-0175">Coiled coil</keyword>
<dbReference type="Gene3D" id="1.10.1040.10">
    <property type="entry name" value="N-(1-d-carboxylethyl)-l-norvaline Dehydrogenase, domain 2"/>
    <property type="match status" value="2"/>
</dbReference>
<comment type="caution">
    <text evidence="5">The sequence shown here is derived from an EMBL/GenBank/DDBJ whole genome shotgun (WGS) entry which is preliminary data.</text>
</comment>
<feature type="domain" description="3-hydroxyacyl-CoA dehydrogenase C-terminal" evidence="3">
    <location>
        <begin position="307"/>
        <end position="379"/>
    </location>
</feature>
<sequence>MKVEDIKKIAVMGAGDMGHGIAEVALLAGYKVALRDIEQRFVDKGLSRIKESLDKLAEKQKITEENKKAMLANIKTVVDIAESVKDADFVIEAVPEIMDLKKQVFQALDAAAPKHAILASNTSNMSITEIASTTKRPEQVVGMHFFNPAVLMKLVEVTKGGKTSEETMQVAYNLALKMNKVPVRVEKDSIGFAYNRINAPIQILLSLILEKGEAAPVEIDAKMRKIGMPMGPYELMDYVGLDVAYHGALYFADKLSRDYAPPSWLKAKVDAGTLGKKTGKGIFDWSKGRPEIDLSKAKEDFDPTALIALQVNEATKLLEAGVVKSPDEIDKAMVSGGGSVIGPFQLAKGIGYDKLAKICEDLAKKFDVKVFEPTETLKKGNI</sequence>
<dbReference type="AlphaFoldDB" id="X0RPW0"/>
<dbReference type="InterPro" id="IPR008927">
    <property type="entry name" value="6-PGluconate_DH-like_C_sf"/>
</dbReference>
<keyword evidence="1" id="KW-0560">Oxidoreductase</keyword>
<reference evidence="5" key="1">
    <citation type="journal article" date="2014" name="Front. Microbiol.">
        <title>High frequency of phylogenetically diverse reductive dehalogenase-homologous genes in deep subseafloor sedimentary metagenomes.</title>
        <authorList>
            <person name="Kawai M."/>
            <person name="Futagami T."/>
            <person name="Toyoda A."/>
            <person name="Takaki Y."/>
            <person name="Nishi S."/>
            <person name="Hori S."/>
            <person name="Arai W."/>
            <person name="Tsubouchi T."/>
            <person name="Morono Y."/>
            <person name="Uchiyama I."/>
            <person name="Ito T."/>
            <person name="Fujiyama A."/>
            <person name="Inagaki F."/>
            <person name="Takami H."/>
        </authorList>
    </citation>
    <scope>NUCLEOTIDE SEQUENCE</scope>
    <source>
        <strain evidence="5">Expedition CK06-06</strain>
    </source>
</reference>
<dbReference type="EMBL" id="BARS01000046">
    <property type="protein sequence ID" value="GAF70823.1"/>
    <property type="molecule type" value="Genomic_DNA"/>
</dbReference>
<evidence type="ECO:0008006" key="6">
    <source>
        <dbReference type="Google" id="ProtNLM"/>
    </source>
</evidence>
<dbReference type="PANTHER" id="PTHR48075">
    <property type="entry name" value="3-HYDROXYACYL-COA DEHYDROGENASE FAMILY PROTEIN"/>
    <property type="match status" value="1"/>
</dbReference>
<dbReference type="Pfam" id="PF00725">
    <property type="entry name" value="3HCDH"/>
    <property type="match status" value="2"/>
</dbReference>
<organism evidence="5">
    <name type="scientific">marine sediment metagenome</name>
    <dbReference type="NCBI Taxonomy" id="412755"/>
    <lineage>
        <taxon>unclassified sequences</taxon>
        <taxon>metagenomes</taxon>
        <taxon>ecological metagenomes</taxon>
    </lineage>
</organism>
<dbReference type="SUPFAM" id="SSF51735">
    <property type="entry name" value="NAD(P)-binding Rossmann-fold domains"/>
    <property type="match status" value="1"/>
</dbReference>
<evidence type="ECO:0000256" key="2">
    <source>
        <dbReference type="SAM" id="Coils"/>
    </source>
</evidence>
<gene>
    <name evidence="5" type="ORF">S01H1_00149</name>
</gene>
<feature type="domain" description="3-hydroxyacyl-CoA dehydrogenase NAD binding" evidence="4">
    <location>
        <begin position="8"/>
        <end position="188"/>
    </location>
</feature>
<evidence type="ECO:0000256" key="1">
    <source>
        <dbReference type="ARBA" id="ARBA00023002"/>
    </source>
</evidence>
<dbReference type="InterPro" id="IPR036291">
    <property type="entry name" value="NAD(P)-bd_dom_sf"/>
</dbReference>
<evidence type="ECO:0000313" key="5">
    <source>
        <dbReference type="EMBL" id="GAF70823.1"/>
    </source>
</evidence>
<evidence type="ECO:0000259" key="3">
    <source>
        <dbReference type="Pfam" id="PF00725"/>
    </source>
</evidence>
<dbReference type="InterPro" id="IPR006108">
    <property type="entry name" value="3HC_DH_C"/>
</dbReference>